<name>A0A3R8QET4_9ACTN</name>
<accession>A0A3R8QET4</accession>
<dbReference type="EMBL" id="CP051006">
    <property type="protein sequence ID" value="QNT96961.1"/>
    <property type="molecule type" value="Genomic_DNA"/>
</dbReference>
<dbReference type="PANTHER" id="PTHR21660:SF1">
    <property type="entry name" value="ACYL-COENZYME A THIOESTERASE 13"/>
    <property type="match status" value="1"/>
</dbReference>
<dbReference type="CDD" id="cd03443">
    <property type="entry name" value="PaaI_thioesterase"/>
    <property type="match status" value="1"/>
</dbReference>
<dbReference type="Pfam" id="PF03061">
    <property type="entry name" value="4HBT"/>
    <property type="match status" value="1"/>
</dbReference>
<keyword evidence="6" id="KW-1185">Reference proteome</keyword>
<dbReference type="InterPro" id="IPR039298">
    <property type="entry name" value="ACOT13"/>
</dbReference>
<dbReference type="SMR" id="A0A3R8QET4"/>
<protein>
    <submittedName>
        <fullName evidence="5">PaaI family thioesterase</fullName>
    </submittedName>
    <submittedName>
        <fullName evidence="4">Thioesterase superfamily protein</fullName>
    </submittedName>
</protein>
<dbReference type="InterPro" id="IPR006683">
    <property type="entry name" value="Thioestr_dom"/>
</dbReference>
<dbReference type="KEGG" id="sgf:HEP81_06727"/>
<dbReference type="RefSeq" id="WP_037659154.1">
    <property type="nucleotide sequence ID" value="NZ_CP051006.1"/>
</dbReference>
<dbReference type="SUPFAM" id="SSF54637">
    <property type="entry name" value="Thioesterase/thiol ester dehydrase-isomerase"/>
    <property type="match status" value="1"/>
</dbReference>
<dbReference type="PANTHER" id="PTHR21660">
    <property type="entry name" value="THIOESTERASE SUPERFAMILY MEMBER-RELATED"/>
    <property type="match status" value="1"/>
</dbReference>
<dbReference type="EMBL" id="PDES01000002">
    <property type="protein sequence ID" value="RRQ88698.1"/>
    <property type="molecule type" value="Genomic_DNA"/>
</dbReference>
<reference evidence="4 7" key="2">
    <citation type="submission" date="2020-04" db="EMBL/GenBank/DDBJ databases">
        <title>Characterization and engineering of Streptomyces griseofuscus DSM40191 as a potential heterologous host for expression of BGCs.</title>
        <authorList>
            <person name="Gren T."/>
            <person name="Whitford C.M."/>
            <person name="Mohite O.S."/>
            <person name="Joergensen T.S."/>
            <person name="Nielsen J.B."/>
            <person name="Lee S.Y."/>
            <person name="Weber T."/>
        </authorList>
    </citation>
    <scope>NUCLEOTIDE SEQUENCE [LARGE SCALE GENOMIC DNA]</scope>
    <source>
        <strain evidence="4 7">DSM 40191</strain>
    </source>
</reference>
<organism evidence="5 6">
    <name type="scientific">Streptomyces griseofuscus</name>
    <dbReference type="NCBI Taxonomy" id="146922"/>
    <lineage>
        <taxon>Bacteria</taxon>
        <taxon>Bacillati</taxon>
        <taxon>Actinomycetota</taxon>
        <taxon>Actinomycetes</taxon>
        <taxon>Kitasatosporales</taxon>
        <taxon>Streptomycetaceae</taxon>
        <taxon>Streptomyces</taxon>
    </lineage>
</organism>
<dbReference type="GO" id="GO:0047617">
    <property type="term" value="F:fatty acyl-CoA hydrolase activity"/>
    <property type="evidence" value="ECO:0007669"/>
    <property type="project" value="InterPro"/>
</dbReference>
<evidence type="ECO:0000313" key="6">
    <source>
        <dbReference type="Proteomes" id="UP000276379"/>
    </source>
</evidence>
<dbReference type="Proteomes" id="UP000516422">
    <property type="component" value="Chromosome"/>
</dbReference>
<dbReference type="AlphaFoldDB" id="A0A3R8QET4"/>
<evidence type="ECO:0000256" key="1">
    <source>
        <dbReference type="ARBA" id="ARBA00008324"/>
    </source>
</evidence>
<dbReference type="InterPro" id="IPR029069">
    <property type="entry name" value="HotDog_dom_sf"/>
</dbReference>
<evidence type="ECO:0000313" key="5">
    <source>
        <dbReference type="EMBL" id="RRQ88698.1"/>
    </source>
</evidence>
<feature type="domain" description="Thioesterase" evidence="3">
    <location>
        <begin position="71"/>
        <end position="147"/>
    </location>
</feature>
<dbReference type="Proteomes" id="UP000276379">
    <property type="component" value="Unassembled WGS sequence"/>
</dbReference>
<evidence type="ECO:0000313" key="4">
    <source>
        <dbReference type="EMBL" id="QNT96961.1"/>
    </source>
</evidence>
<sequence>MDTESDNVIKGHEQIVAHVIAAFDDLPVPPGIRLQLPPPSTTTLALQYEKFVPGRSISATVEIPPQYGNVMGILQGGFIAAMFDDLMAPLSYLTAKNPTTSMDLTTHFLRPVFVGERVTLTATVQKAGRTAIYLAAEAHNEKNKLVATAVSTLQVVGLPQT</sequence>
<keyword evidence="2" id="KW-0378">Hydrolase</keyword>
<dbReference type="GeneID" id="91466248"/>
<evidence type="ECO:0000256" key="2">
    <source>
        <dbReference type="ARBA" id="ARBA00022801"/>
    </source>
</evidence>
<dbReference type="Gene3D" id="3.10.129.10">
    <property type="entry name" value="Hotdog Thioesterase"/>
    <property type="match status" value="1"/>
</dbReference>
<proteinExistence type="inferred from homology"/>
<evidence type="ECO:0000259" key="3">
    <source>
        <dbReference type="Pfam" id="PF03061"/>
    </source>
</evidence>
<comment type="similarity">
    <text evidence="1">Belongs to the thioesterase PaaI family.</text>
</comment>
<evidence type="ECO:0000313" key="7">
    <source>
        <dbReference type="Proteomes" id="UP000516422"/>
    </source>
</evidence>
<gene>
    <name evidence="5" type="ORF">CQW44_06020</name>
    <name evidence="4" type="ORF">HEP81_06727</name>
</gene>
<reference evidence="5 6" key="1">
    <citation type="submission" date="2017-10" db="EMBL/GenBank/DDBJ databases">
        <title>Draft genome of actinobacteria isolated from guarana (Paullinia cupana (Mart.) Ducke.</title>
        <authorList>
            <person name="Siqueira K.A."/>
            <person name="Liotti R.G."/>
            <person name="Mendes T.A."/>
            <person name="Soares M.A."/>
        </authorList>
    </citation>
    <scope>NUCLEOTIDE SEQUENCE [LARGE SCALE GENOMIC DNA]</scope>
    <source>
        <strain evidence="5 6">199</strain>
    </source>
</reference>